<evidence type="ECO:0000256" key="5">
    <source>
        <dbReference type="ARBA" id="ARBA00022692"/>
    </source>
</evidence>
<feature type="transmembrane region" description="Helical" evidence="10">
    <location>
        <begin position="356"/>
        <end position="376"/>
    </location>
</feature>
<evidence type="ECO:0000313" key="11">
    <source>
        <dbReference type="EMBL" id="TGK96604.1"/>
    </source>
</evidence>
<dbReference type="PIRSF" id="PIRSF016636">
    <property type="entry name" value="AlgI_DltB"/>
    <property type="match status" value="1"/>
</dbReference>
<name>A0A2M9Y4J6_9LEPT</name>
<comment type="subcellular location">
    <subcellularLocation>
        <location evidence="1">Cell membrane</location>
        <topology evidence="1">Multi-pass membrane protein</topology>
    </subcellularLocation>
</comment>
<comment type="caution">
    <text evidence="11">The sequence shown here is derived from an EMBL/GenBank/DDBJ whole genome shotgun (WGS) entry which is preliminary data.</text>
</comment>
<evidence type="ECO:0000256" key="3">
    <source>
        <dbReference type="ARBA" id="ARBA00022475"/>
    </source>
</evidence>
<evidence type="ECO:0000313" key="12">
    <source>
        <dbReference type="Proteomes" id="UP000297891"/>
    </source>
</evidence>
<gene>
    <name evidence="11" type="ORF">EHQ30_08405</name>
</gene>
<evidence type="ECO:0000256" key="6">
    <source>
        <dbReference type="ARBA" id="ARBA00022989"/>
    </source>
</evidence>
<dbReference type="Pfam" id="PF03062">
    <property type="entry name" value="MBOAT"/>
    <property type="match status" value="1"/>
</dbReference>
<dbReference type="Proteomes" id="UP000297891">
    <property type="component" value="Unassembled WGS sequence"/>
</dbReference>
<proteinExistence type="inferred from homology"/>
<comment type="similarity">
    <text evidence="2 9">Belongs to the membrane-bound acyltransferase family.</text>
</comment>
<dbReference type="EMBL" id="RQFP01000001">
    <property type="protein sequence ID" value="TGK96604.1"/>
    <property type="molecule type" value="Genomic_DNA"/>
</dbReference>
<dbReference type="InterPro" id="IPR028362">
    <property type="entry name" value="AlgI"/>
</dbReference>
<keyword evidence="6 10" id="KW-1133">Transmembrane helix</keyword>
<feature type="transmembrane region" description="Helical" evidence="10">
    <location>
        <begin position="112"/>
        <end position="133"/>
    </location>
</feature>
<dbReference type="GO" id="GO:0042121">
    <property type="term" value="P:alginic acid biosynthetic process"/>
    <property type="evidence" value="ECO:0007669"/>
    <property type="project" value="InterPro"/>
</dbReference>
<keyword evidence="4 9" id="KW-0808">Transferase</keyword>
<dbReference type="PANTHER" id="PTHR13285:SF23">
    <property type="entry name" value="TEICHOIC ACID D-ALANYLTRANSFERASE"/>
    <property type="match status" value="1"/>
</dbReference>
<accession>A0A2M9Y4J6</accession>
<dbReference type="PIRSF" id="PIRSF500217">
    <property type="entry name" value="AlgI"/>
    <property type="match status" value="1"/>
</dbReference>
<keyword evidence="8 9" id="KW-0012">Acyltransferase</keyword>
<feature type="transmembrane region" description="Helical" evidence="10">
    <location>
        <begin position="307"/>
        <end position="336"/>
    </location>
</feature>
<evidence type="ECO:0000256" key="2">
    <source>
        <dbReference type="ARBA" id="ARBA00010323"/>
    </source>
</evidence>
<evidence type="ECO:0000256" key="7">
    <source>
        <dbReference type="ARBA" id="ARBA00023136"/>
    </source>
</evidence>
<dbReference type="OrthoDB" id="342391at2"/>
<feature type="transmembrane region" description="Helical" evidence="10">
    <location>
        <begin position="71"/>
        <end position="91"/>
    </location>
</feature>
<dbReference type="PANTHER" id="PTHR13285">
    <property type="entry name" value="ACYLTRANSFERASE"/>
    <property type="match status" value="1"/>
</dbReference>
<reference evidence="11" key="1">
    <citation type="journal article" date="2019" name="PLoS Negl. Trop. Dis.">
        <title>Revisiting the worldwide diversity of Leptospira species in the environment.</title>
        <authorList>
            <person name="Vincent A.T."/>
            <person name="Schiettekatte O."/>
            <person name="Bourhy P."/>
            <person name="Veyrier F.J."/>
            <person name="Picardeau M."/>
        </authorList>
    </citation>
    <scope>NUCLEOTIDE SEQUENCE [LARGE SCALE GENOMIC DNA]</scope>
    <source>
        <strain evidence="11">201800277</strain>
    </source>
</reference>
<feature type="transmembrane region" description="Helical" evidence="10">
    <location>
        <begin position="6"/>
        <end position="22"/>
    </location>
</feature>
<dbReference type="AlphaFoldDB" id="A0A2M9Y4J6"/>
<evidence type="ECO:0000256" key="10">
    <source>
        <dbReference type="SAM" id="Phobius"/>
    </source>
</evidence>
<keyword evidence="3 9" id="KW-1003">Cell membrane</keyword>
<dbReference type="GO" id="GO:0005886">
    <property type="term" value="C:plasma membrane"/>
    <property type="evidence" value="ECO:0007669"/>
    <property type="project" value="UniProtKB-SubCell"/>
</dbReference>
<keyword evidence="7 9" id="KW-0472">Membrane</keyword>
<dbReference type="InterPro" id="IPR024194">
    <property type="entry name" value="Ac/AlaTfrase_AlgI/DltB"/>
</dbReference>
<dbReference type="InterPro" id="IPR004299">
    <property type="entry name" value="MBOAT_fam"/>
</dbReference>
<sequence>MLFNSIPFLIFFSIVYLLYWAIPREFRKYFLLISGIGFYAYFSLTLTFHFLIVISINYLLYRKIKSTPTKFWIGITVSLNLINLGFFKYIYFFSKVLADLTNYPFFKQVPDLIHIALPLAISFYTFQVIAAAIDTYRDSSKPLVKVDDYFLFVAFFPVLIAGPIMRMSDFFPNLDKLVPNKEKMYRASYLLMSGLVKKVLVADPMSLTISPVFGAPAEYDSFSLFMAGICYSIQVYSDFSGLTDMARSIALFLGFETPENFKAPFFSTSGRELWKRWHITLSFWLRDYIYFPLGGSRKGELRTYLNLIIIMTLGGFWHGADYTFICWGFYWGVILAGERYFEDKLGWKLTPEKNKFLIVFKAFIVFVLFSISGLMFRSNNATNMVDHFYGIFTHFTHSLEIMFSGDSNEWLVSATSLFGNGSSFRFQHIENLERIFYTSIALLFFHHIQYVPEFWDRIRKHDVWLVPILGVVTIFLLATLSQDGGEFIYYKF</sequence>
<feature type="transmembrane region" description="Helical" evidence="10">
    <location>
        <begin position="29"/>
        <end position="59"/>
    </location>
</feature>
<keyword evidence="12" id="KW-1185">Reference proteome</keyword>
<feature type="transmembrane region" description="Helical" evidence="10">
    <location>
        <begin position="149"/>
        <end position="168"/>
    </location>
</feature>
<evidence type="ECO:0000256" key="1">
    <source>
        <dbReference type="ARBA" id="ARBA00004651"/>
    </source>
</evidence>
<evidence type="ECO:0000256" key="9">
    <source>
        <dbReference type="PIRNR" id="PIRNR016636"/>
    </source>
</evidence>
<evidence type="ECO:0000256" key="8">
    <source>
        <dbReference type="ARBA" id="ARBA00023315"/>
    </source>
</evidence>
<organism evidence="11 12">
    <name type="scientific">Leptospira brenneri</name>
    <dbReference type="NCBI Taxonomy" id="2023182"/>
    <lineage>
        <taxon>Bacteria</taxon>
        <taxon>Pseudomonadati</taxon>
        <taxon>Spirochaetota</taxon>
        <taxon>Spirochaetia</taxon>
        <taxon>Leptospirales</taxon>
        <taxon>Leptospiraceae</taxon>
        <taxon>Leptospira</taxon>
    </lineage>
</organism>
<evidence type="ECO:0000256" key="4">
    <source>
        <dbReference type="ARBA" id="ARBA00022679"/>
    </source>
</evidence>
<protein>
    <submittedName>
        <fullName evidence="11">MBOAT family protein</fullName>
    </submittedName>
</protein>
<dbReference type="InterPro" id="IPR051085">
    <property type="entry name" value="MB_O-acyltransferase"/>
</dbReference>
<dbReference type="RefSeq" id="WP_100789781.1">
    <property type="nucleotide sequence ID" value="NZ_NPDQ01000002.1"/>
</dbReference>
<keyword evidence="5 10" id="KW-0812">Transmembrane</keyword>
<feature type="transmembrane region" description="Helical" evidence="10">
    <location>
        <begin position="463"/>
        <end position="481"/>
    </location>
</feature>
<dbReference type="GO" id="GO:0016746">
    <property type="term" value="F:acyltransferase activity"/>
    <property type="evidence" value="ECO:0007669"/>
    <property type="project" value="UniProtKB-KW"/>
</dbReference>